<keyword evidence="8" id="KW-0472">Membrane</keyword>
<keyword evidence="5" id="KW-0735">Signal-anchor</keyword>
<evidence type="ECO:0000256" key="9">
    <source>
        <dbReference type="SAM" id="MobiDB-lite"/>
    </source>
</evidence>
<keyword evidence="3" id="KW-0808">Transferase</keyword>
<dbReference type="PANTHER" id="PTHR11214">
    <property type="entry name" value="BETA-1,3-N-ACETYLGLUCOSAMINYLTRANSFERASE"/>
    <property type="match status" value="1"/>
</dbReference>
<evidence type="ECO:0000256" key="5">
    <source>
        <dbReference type="ARBA" id="ARBA00022968"/>
    </source>
</evidence>
<dbReference type="Gene3D" id="2.60.120.200">
    <property type="match status" value="1"/>
</dbReference>
<evidence type="ECO:0000259" key="10">
    <source>
        <dbReference type="PROSITE" id="PS51304"/>
    </source>
</evidence>
<feature type="region of interest" description="Disordered" evidence="9">
    <location>
        <begin position="912"/>
        <end position="940"/>
    </location>
</feature>
<dbReference type="GO" id="GO:0030246">
    <property type="term" value="F:carbohydrate binding"/>
    <property type="evidence" value="ECO:0007669"/>
    <property type="project" value="InterPro"/>
</dbReference>
<evidence type="ECO:0000256" key="7">
    <source>
        <dbReference type="ARBA" id="ARBA00023034"/>
    </source>
</evidence>
<dbReference type="PROSITE" id="PS51304">
    <property type="entry name" value="GALECTIN"/>
    <property type="match status" value="1"/>
</dbReference>
<keyword evidence="7" id="KW-0333">Golgi apparatus</keyword>
<dbReference type="RefSeq" id="WP_107753282.1">
    <property type="nucleotide sequence ID" value="NZ_QBKF01000009.1"/>
</dbReference>
<reference evidence="11 12" key="1">
    <citation type="journal article" date="2011" name="Syst. Appl. Microbiol.">
        <title>Defluviimonas denitrificans gen. nov., sp. nov., and Pararhodobacter aggregans gen. nov., sp. nov., non-phototrophic Rhodobacteraceae from the biofilter of a marine aquaculture.</title>
        <authorList>
            <person name="Foesel B.U."/>
            <person name="Drake H.L."/>
            <person name="Schramm A."/>
        </authorList>
    </citation>
    <scope>NUCLEOTIDE SEQUENCE [LARGE SCALE GENOMIC DNA]</scope>
    <source>
        <strain evidence="11 12">D1-19</strain>
    </source>
</reference>
<dbReference type="OrthoDB" id="7981249at2"/>
<organism evidence="11 12">
    <name type="scientific">Pararhodobacter aggregans</name>
    <dbReference type="NCBI Taxonomy" id="404875"/>
    <lineage>
        <taxon>Bacteria</taxon>
        <taxon>Pseudomonadati</taxon>
        <taxon>Pseudomonadota</taxon>
        <taxon>Alphaproteobacteria</taxon>
        <taxon>Rhodobacterales</taxon>
        <taxon>Paracoccaceae</taxon>
        <taxon>Pararhodobacter</taxon>
    </lineage>
</organism>
<evidence type="ECO:0000313" key="11">
    <source>
        <dbReference type="EMBL" id="PVE46339.1"/>
    </source>
</evidence>
<evidence type="ECO:0000313" key="12">
    <source>
        <dbReference type="Proteomes" id="UP000244810"/>
    </source>
</evidence>
<keyword evidence="4" id="KW-0812">Transmembrane</keyword>
<comment type="subcellular location">
    <subcellularLocation>
        <location evidence="1">Golgi apparatus membrane</location>
        <topology evidence="1">Single-pass type II membrane protein</topology>
    </subcellularLocation>
</comment>
<evidence type="ECO:0000256" key="2">
    <source>
        <dbReference type="ARBA" id="ARBA00022676"/>
    </source>
</evidence>
<keyword evidence="2" id="KW-0328">Glycosyltransferase</keyword>
<dbReference type="GO" id="GO:0016020">
    <property type="term" value="C:membrane"/>
    <property type="evidence" value="ECO:0007669"/>
    <property type="project" value="InterPro"/>
</dbReference>
<dbReference type="PANTHER" id="PTHR11214:SF3">
    <property type="entry name" value="BETA-1,3-GALACTOSYLTRANSFERASE 6"/>
    <property type="match status" value="1"/>
</dbReference>
<evidence type="ECO:0000256" key="6">
    <source>
        <dbReference type="ARBA" id="ARBA00022989"/>
    </source>
</evidence>
<feature type="domain" description="Galectin" evidence="10">
    <location>
        <begin position="1"/>
        <end position="138"/>
    </location>
</feature>
<dbReference type="Proteomes" id="UP000244810">
    <property type="component" value="Unassembled WGS sequence"/>
</dbReference>
<keyword evidence="12" id="KW-1185">Reference proteome</keyword>
<evidence type="ECO:0000256" key="1">
    <source>
        <dbReference type="ARBA" id="ARBA00004323"/>
    </source>
</evidence>
<dbReference type="Pfam" id="PF00337">
    <property type="entry name" value="Gal-bind_lectin"/>
    <property type="match status" value="1"/>
</dbReference>
<sequence>MFSFKTAGGARFRCQADFVWGSVLNVNFHAEDWRSIPFHLSVRRDEALVVVNRQDPKGWRREIRTPMRFGRETVPVEVVFAAGRVSVSVNGVSIGSFDGFPRVDPTGRYGLRRGFPGLGRIAHVDVQGDMVWNSVLVDRAQHGAPPVDEIALSDALEVIRRGVGAGTSATGVLRVAGQEAEVPAALMALPYLLPDGAHEHAMVAVLPGWLWAGGVTALEMTLADDGGRALGSLRLERAGLVARIERLALSGVLEGDDKVAIQAIEHARHAGLAADLTPEAYHHLAHAAGRFGLGDFLAGGGEPPRAFTPPPPALPLRPAEEAADRFTAAMRADPAGDPLALVARELAALGRPGERTALFERLIEWFTLADRLEDLLRLRRDRAIPPPEVPDPGNHYMRGLLLSLDYAEARFDSIARTLWDLAPERAVWLPTPVLGWVLEQAALAAPGLDGARPLDWQRTDMLKAGLDLVAARAQTYWGRGACRRLIRAVLVILRQAETLPGDVRQKAIWTAMQAYGLTPGFWDLVEGEIAQGWVPPRQLLPVRAAFARIRAALEAETRDEASLAQDLDLFRQLGCPDLPRFRRELFGPLGLPAGDRTRPLAPLVAGFDPDEALLRHLSFPGNAETLDAAGLEGVAEAIAASFTAMPRNPFAGTLGQMLGEATALLEGADAAAMARFLRGAHAMGSAYSRFMGIALPLALLRGLCDRGRAAEGAPLVAQLVARLPALANDPATAAALFTAPAPRLALDALTRAHGALPEVAALARALEPLLAPGPRPPHEDRAADLSARAHPLQDTLLGLYTCQPYLETRVRAIRETWLPLLARMGVPCLIFVGGGDGRREGDVVYLDAPDDYESLPQKTLAMARWVLDHTDFAHLVKVDDDCFLDPEAWFGDLAHRSTHYYGRSLTRRRGQMDRAWHQPKARSRRARMELDKSPEPSTYADGGSGYALSRIALQALVEASERPEGRALMNVSFMEDKLVGDLLATARIAVDNTDYRVALLRRTRPGGPLVSLWDNGFLPFRGSGMKLAHLDGPEKMAEVLAGLAQPRPVQAKIWPSYQPVRQGWASNTLDLISAPEKLARVNAAPVAVVSCLRNELFMLPRFLEHYRALGVQGFLMVDNGSDDGSFDYLVEQPDVALFSVDTPYAESQYGVAWQQALLANLRVNRWSLVADLDELLVLNADLTGDLPGLVGSPAFRGADAARLFMLDMYPEGPLSKADFVAAPPFAQAGFVDREPFLAVTGGQGPYSDAPVWTSALRHRLIPGSRSDLFVAQKIALLKYRPWMRLSAGLHFVADARLAPRDLLFAHFKYNAAFHAKALTEVARRQHFNNAEEYRKYLAVVSEGRDVIHDPAVSVPWDQAPFVRRLLTRAQPPA</sequence>
<dbReference type="SUPFAM" id="SSF49899">
    <property type="entry name" value="Concanavalin A-like lectins/glucanases"/>
    <property type="match status" value="1"/>
</dbReference>
<evidence type="ECO:0000256" key="8">
    <source>
        <dbReference type="ARBA" id="ARBA00023136"/>
    </source>
</evidence>
<dbReference type="InterPro" id="IPR013320">
    <property type="entry name" value="ConA-like_dom_sf"/>
</dbReference>
<dbReference type="InterPro" id="IPR002659">
    <property type="entry name" value="Glyco_trans_31"/>
</dbReference>
<dbReference type="InterPro" id="IPR001079">
    <property type="entry name" value="Galectin_CRD"/>
</dbReference>
<dbReference type="GO" id="GO:0008378">
    <property type="term" value="F:galactosyltransferase activity"/>
    <property type="evidence" value="ECO:0007669"/>
    <property type="project" value="UniProtKB-ARBA"/>
</dbReference>
<protein>
    <recommendedName>
        <fullName evidence="10">Galectin domain-containing protein</fullName>
    </recommendedName>
</protein>
<comment type="caution">
    <text evidence="11">The sequence shown here is derived from an EMBL/GenBank/DDBJ whole genome shotgun (WGS) entry which is preliminary data.</text>
</comment>
<keyword evidence="6" id="KW-1133">Transmembrane helix</keyword>
<dbReference type="EMBL" id="QDDR01000009">
    <property type="protein sequence ID" value="PVE46339.1"/>
    <property type="molecule type" value="Genomic_DNA"/>
</dbReference>
<dbReference type="Pfam" id="PF13704">
    <property type="entry name" value="Glyco_tranf_2_4"/>
    <property type="match status" value="1"/>
</dbReference>
<dbReference type="Gene3D" id="3.90.550.50">
    <property type="match status" value="1"/>
</dbReference>
<evidence type="ECO:0000256" key="3">
    <source>
        <dbReference type="ARBA" id="ARBA00022679"/>
    </source>
</evidence>
<proteinExistence type="predicted"/>
<dbReference type="GO" id="GO:0006493">
    <property type="term" value="P:protein O-linked glycosylation"/>
    <property type="evidence" value="ECO:0007669"/>
    <property type="project" value="TreeGrafter"/>
</dbReference>
<dbReference type="Pfam" id="PF01762">
    <property type="entry name" value="Galactosyl_T"/>
    <property type="match status" value="1"/>
</dbReference>
<evidence type="ECO:0000256" key="4">
    <source>
        <dbReference type="ARBA" id="ARBA00022692"/>
    </source>
</evidence>
<name>A0A2T7UNY2_9RHOB</name>
<gene>
    <name evidence="11" type="ORF">DDE23_17010</name>
</gene>
<accession>A0A2T7UNY2</accession>